<protein>
    <recommendedName>
        <fullName evidence="1">F-box domain-containing protein</fullName>
    </recommendedName>
</protein>
<gene>
    <name evidence="2" type="ORF">R3W88_015559</name>
</gene>
<evidence type="ECO:0000313" key="2">
    <source>
        <dbReference type="EMBL" id="KAK4717221.1"/>
    </source>
</evidence>
<feature type="domain" description="F-box" evidence="1">
    <location>
        <begin position="17"/>
        <end position="54"/>
    </location>
</feature>
<name>A0AAV9KUU8_9SOLN</name>
<dbReference type="InterPro" id="IPR001810">
    <property type="entry name" value="F-box_dom"/>
</dbReference>
<evidence type="ECO:0000259" key="1">
    <source>
        <dbReference type="PROSITE" id="PS50181"/>
    </source>
</evidence>
<sequence>MAMTDNGNIHGIGGEKLDRLSDLPINIIHKIQNHISIEDAARMSVLSRMWRYIL</sequence>
<accession>A0AAV9KUU8</accession>
<dbReference type="AlphaFoldDB" id="A0AAV9KUU8"/>
<dbReference type="EMBL" id="JAWPEI010000009">
    <property type="protein sequence ID" value="KAK4717221.1"/>
    <property type="molecule type" value="Genomic_DNA"/>
</dbReference>
<dbReference type="Pfam" id="PF00646">
    <property type="entry name" value="F-box"/>
    <property type="match status" value="1"/>
</dbReference>
<dbReference type="Proteomes" id="UP001311915">
    <property type="component" value="Unassembled WGS sequence"/>
</dbReference>
<organism evidence="2 3">
    <name type="scientific">Solanum pinnatisectum</name>
    <name type="common">tansyleaf nightshade</name>
    <dbReference type="NCBI Taxonomy" id="50273"/>
    <lineage>
        <taxon>Eukaryota</taxon>
        <taxon>Viridiplantae</taxon>
        <taxon>Streptophyta</taxon>
        <taxon>Embryophyta</taxon>
        <taxon>Tracheophyta</taxon>
        <taxon>Spermatophyta</taxon>
        <taxon>Magnoliopsida</taxon>
        <taxon>eudicotyledons</taxon>
        <taxon>Gunneridae</taxon>
        <taxon>Pentapetalae</taxon>
        <taxon>asterids</taxon>
        <taxon>lamiids</taxon>
        <taxon>Solanales</taxon>
        <taxon>Solanaceae</taxon>
        <taxon>Solanoideae</taxon>
        <taxon>Solaneae</taxon>
        <taxon>Solanum</taxon>
    </lineage>
</organism>
<evidence type="ECO:0000313" key="3">
    <source>
        <dbReference type="Proteomes" id="UP001311915"/>
    </source>
</evidence>
<keyword evidence="3" id="KW-1185">Reference proteome</keyword>
<dbReference type="InterPro" id="IPR036047">
    <property type="entry name" value="F-box-like_dom_sf"/>
</dbReference>
<comment type="caution">
    <text evidence="2">The sequence shown here is derived from an EMBL/GenBank/DDBJ whole genome shotgun (WGS) entry which is preliminary data.</text>
</comment>
<reference evidence="2 3" key="1">
    <citation type="submission" date="2023-10" db="EMBL/GenBank/DDBJ databases">
        <title>Genome-Wide Identification Analysis in wild type Solanum Pinnatisectum Reveals Some Genes Defensing Phytophthora Infestans.</title>
        <authorList>
            <person name="Sun C."/>
        </authorList>
    </citation>
    <scope>NUCLEOTIDE SEQUENCE [LARGE SCALE GENOMIC DNA]</scope>
    <source>
        <strain evidence="2">LQN</strain>
        <tissue evidence="2">Leaf</tissue>
    </source>
</reference>
<dbReference type="PROSITE" id="PS50181">
    <property type="entry name" value="FBOX"/>
    <property type="match status" value="1"/>
</dbReference>
<proteinExistence type="predicted"/>
<dbReference type="SUPFAM" id="SSF81383">
    <property type="entry name" value="F-box domain"/>
    <property type="match status" value="1"/>
</dbReference>